<keyword evidence="2" id="KW-1185">Reference proteome</keyword>
<proteinExistence type="predicted"/>
<dbReference type="RefSeq" id="WP_169457584.1">
    <property type="nucleotide sequence ID" value="NZ_CP051774.1"/>
</dbReference>
<evidence type="ECO:0000313" key="1">
    <source>
        <dbReference type="EMBL" id="QJE99098.1"/>
    </source>
</evidence>
<name>A0A858RRQ1_9BACT</name>
<accession>A0A858RRQ1</accession>
<dbReference type="AlphaFoldDB" id="A0A858RRQ1"/>
<dbReference type="Proteomes" id="UP000501812">
    <property type="component" value="Chromosome"/>
</dbReference>
<organism evidence="1 2">
    <name type="scientific">Luteolibacter luteus</name>
    <dbReference type="NCBI Taxonomy" id="2728835"/>
    <lineage>
        <taxon>Bacteria</taxon>
        <taxon>Pseudomonadati</taxon>
        <taxon>Verrucomicrobiota</taxon>
        <taxon>Verrucomicrobiia</taxon>
        <taxon>Verrucomicrobiales</taxon>
        <taxon>Verrucomicrobiaceae</taxon>
        <taxon>Luteolibacter</taxon>
    </lineage>
</organism>
<evidence type="ECO:0000313" key="2">
    <source>
        <dbReference type="Proteomes" id="UP000501812"/>
    </source>
</evidence>
<dbReference type="EMBL" id="CP051774">
    <property type="protein sequence ID" value="QJE99098.1"/>
    <property type="molecule type" value="Genomic_DNA"/>
</dbReference>
<dbReference type="KEGG" id="luo:HHL09_26070"/>
<gene>
    <name evidence="1" type="ORF">HHL09_26070</name>
</gene>
<sequence length="86" mass="9100">MTTNELTQCQHTMTRLDEIASAPALTAAPVTTGGHPFTQAPGMAEAIKAIRAALPDEVMNDIIGRLKNIAARMREIVAKTGKEVAA</sequence>
<reference evidence="1 2" key="1">
    <citation type="submission" date="2020-04" db="EMBL/GenBank/DDBJ databases">
        <title>Luteolibacter sp. G-1-1-1 isolated from soil.</title>
        <authorList>
            <person name="Dahal R.H."/>
        </authorList>
    </citation>
    <scope>NUCLEOTIDE SEQUENCE [LARGE SCALE GENOMIC DNA]</scope>
    <source>
        <strain evidence="1 2">G-1-1-1</strain>
    </source>
</reference>
<protein>
    <submittedName>
        <fullName evidence="1">Uncharacterized protein</fullName>
    </submittedName>
</protein>